<comment type="caution">
    <text evidence="1">The sequence shown here is derived from an EMBL/GenBank/DDBJ whole genome shotgun (WGS) entry which is preliminary data.</text>
</comment>
<dbReference type="AlphaFoldDB" id="A0A4C1WFB1"/>
<name>A0A4C1WFB1_EUMVA</name>
<organism evidence="1 2">
    <name type="scientific">Eumeta variegata</name>
    <name type="common">Bagworm moth</name>
    <name type="synonym">Eumeta japonica</name>
    <dbReference type="NCBI Taxonomy" id="151549"/>
    <lineage>
        <taxon>Eukaryota</taxon>
        <taxon>Metazoa</taxon>
        <taxon>Ecdysozoa</taxon>
        <taxon>Arthropoda</taxon>
        <taxon>Hexapoda</taxon>
        <taxon>Insecta</taxon>
        <taxon>Pterygota</taxon>
        <taxon>Neoptera</taxon>
        <taxon>Endopterygota</taxon>
        <taxon>Lepidoptera</taxon>
        <taxon>Glossata</taxon>
        <taxon>Ditrysia</taxon>
        <taxon>Tineoidea</taxon>
        <taxon>Psychidae</taxon>
        <taxon>Oiketicinae</taxon>
        <taxon>Eumeta</taxon>
    </lineage>
</organism>
<gene>
    <name evidence="1" type="ORF">EVAR_26797_1</name>
</gene>
<proteinExistence type="predicted"/>
<keyword evidence="2" id="KW-1185">Reference proteome</keyword>
<accession>A0A4C1WFB1</accession>
<dbReference type="Proteomes" id="UP000299102">
    <property type="component" value="Unassembled WGS sequence"/>
</dbReference>
<sequence length="155" mass="17277">MKYHTLTERRFEVASSAFVFLQVNESSGAFSPFRHPTSSPTACPSSDILFPSKRPATHWPLRHNCQPLYTPSGPRVCGVSSPIRGAHANSFRVNVADVRNYSKIVLKRSSDKMLRTQSAHTHVFSVNVCAPRHRGDGDIRDGLTCSPKHELFDLT</sequence>
<dbReference type="EMBL" id="BGZK01000537">
    <property type="protein sequence ID" value="GBP49089.1"/>
    <property type="molecule type" value="Genomic_DNA"/>
</dbReference>
<evidence type="ECO:0000313" key="1">
    <source>
        <dbReference type="EMBL" id="GBP49089.1"/>
    </source>
</evidence>
<reference evidence="1 2" key="1">
    <citation type="journal article" date="2019" name="Commun. Biol.">
        <title>The bagworm genome reveals a unique fibroin gene that provides high tensile strength.</title>
        <authorList>
            <person name="Kono N."/>
            <person name="Nakamura H."/>
            <person name="Ohtoshi R."/>
            <person name="Tomita M."/>
            <person name="Numata K."/>
            <person name="Arakawa K."/>
        </authorList>
    </citation>
    <scope>NUCLEOTIDE SEQUENCE [LARGE SCALE GENOMIC DNA]</scope>
</reference>
<evidence type="ECO:0000313" key="2">
    <source>
        <dbReference type="Proteomes" id="UP000299102"/>
    </source>
</evidence>
<protein>
    <submittedName>
        <fullName evidence="1">Uncharacterized protein</fullName>
    </submittedName>
</protein>